<evidence type="ECO:0000256" key="2">
    <source>
        <dbReference type="SAM" id="Phobius"/>
    </source>
</evidence>
<keyword evidence="2" id="KW-0812">Transmembrane</keyword>
<dbReference type="RefSeq" id="XP_005646628.1">
    <property type="nucleotide sequence ID" value="XM_005646571.1"/>
</dbReference>
<dbReference type="OrthoDB" id="552562at2759"/>
<dbReference type="KEGG" id="csl:COCSUDRAFT_43058"/>
<accession>I0YUL5</accession>
<dbReference type="AlphaFoldDB" id="I0YUL5"/>
<reference evidence="3 4" key="1">
    <citation type="journal article" date="2012" name="Genome Biol.">
        <title>The genome of the polar eukaryotic microalga coccomyxa subellipsoidea reveals traits of cold adaptation.</title>
        <authorList>
            <person name="Blanc G."/>
            <person name="Agarkova I."/>
            <person name="Grimwood J."/>
            <person name="Kuo A."/>
            <person name="Brueggeman A."/>
            <person name="Dunigan D."/>
            <person name="Gurnon J."/>
            <person name="Ladunga I."/>
            <person name="Lindquist E."/>
            <person name="Lucas S."/>
            <person name="Pangilinan J."/>
            <person name="Proschold T."/>
            <person name="Salamov A."/>
            <person name="Schmutz J."/>
            <person name="Weeks D."/>
            <person name="Yamada T."/>
            <person name="Claverie J.M."/>
            <person name="Grigoriev I."/>
            <person name="Van Etten J."/>
            <person name="Lomsadze A."/>
            <person name="Borodovsky M."/>
        </authorList>
    </citation>
    <scope>NUCLEOTIDE SEQUENCE [LARGE SCALE GENOMIC DNA]</scope>
    <source>
        <strain evidence="3 4">C-169</strain>
    </source>
</reference>
<keyword evidence="4" id="KW-1185">Reference proteome</keyword>
<dbReference type="eggNOG" id="ENOG502SRH0">
    <property type="taxonomic scope" value="Eukaryota"/>
</dbReference>
<evidence type="ECO:0000313" key="3">
    <source>
        <dbReference type="EMBL" id="EIE22084.1"/>
    </source>
</evidence>
<dbReference type="Proteomes" id="UP000007264">
    <property type="component" value="Unassembled WGS sequence"/>
</dbReference>
<feature type="region of interest" description="Disordered" evidence="1">
    <location>
        <begin position="427"/>
        <end position="456"/>
    </location>
</feature>
<keyword evidence="2" id="KW-0472">Membrane</keyword>
<feature type="region of interest" description="Disordered" evidence="1">
    <location>
        <begin position="84"/>
        <end position="103"/>
    </location>
</feature>
<sequence length="456" mass="49634">MLLTFFELVVMLALILGGITALLNYLGGSTLYLIMRLACQGHNFEVVISKPWLDWTGTEEGDSHLVTLLKDVGYIREVGVNGKSEHVDENTGGEGSVEGAENGTPVETVEVRWSGEVRAFTARLLLRDGVMQMSKDLGMVMGENVRFKALVGLTSLAADEKTSESDPGKEQWFERAKWPAPNEDTGLPKYPLALAAASDNLVFELAGWRTTTGLLLRKPILAALQLTPSVANFALAKLSPLLQSAVGLEEGDAITVHMAPAAMHLPAASYHVSLQPMKLVVATRGLLQNIIALLNQRPNVKPTRLEAWTTALRADIFKDGLIDSKRLDIIIGPDARNGKGIRMCCWGRVDPTRGNTVDATIGVPSSSLAPLGLRDLPEDFVFAIPVRGSSQQPDFDFVRAGKRLGEMVVKQRVTNGLPFMRGIFQQQEQKNKGGRTDAEPPVPPAQRPFPWEKGLA</sequence>
<organism evidence="3 4">
    <name type="scientific">Coccomyxa subellipsoidea (strain C-169)</name>
    <name type="common">Green microalga</name>
    <dbReference type="NCBI Taxonomy" id="574566"/>
    <lineage>
        <taxon>Eukaryota</taxon>
        <taxon>Viridiplantae</taxon>
        <taxon>Chlorophyta</taxon>
        <taxon>core chlorophytes</taxon>
        <taxon>Trebouxiophyceae</taxon>
        <taxon>Trebouxiophyceae incertae sedis</taxon>
        <taxon>Coccomyxaceae</taxon>
        <taxon>Coccomyxa</taxon>
        <taxon>Coccomyxa subellipsoidea</taxon>
    </lineage>
</organism>
<evidence type="ECO:0000313" key="4">
    <source>
        <dbReference type="Proteomes" id="UP000007264"/>
    </source>
</evidence>
<dbReference type="GeneID" id="17040069"/>
<protein>
    <submittedName>
        <fullName evidence="3">Uncharacterized protein</fullName>
    </submittedName>
</protein>
<dbReference type="EMBL" id="AGSI01000011">
    <property type="protein sequence ID" value="EIE22084.1"/>
    <property type="molecule type" value="Genomic_DNA"/>
</dbReference>
<comment type="caution">
    <text evidence="3">The sequence shown here is derived from an EMBL/GenBank/DDBJ whole genome shotgun (WGS) entry which is preliminary data.</text>
</comment>
<feature type="transmembrane region" description="Helical" evidence="2">
    <location>
        <begin position="6"/>
        <end position="26"/>
    </location>
</feature>
<feature type="compositionally biased region" description="Basic and acidic residues" evidence="1">
    <location>
        <begin position="429"/>
        <end position="438"/>
    </location>
</feature>
<gene>
    <name evidence="3" type="ORF">COCSUDRAFT_43058</name>
</gene>
<name>I0YUL5_COCSC</name>
<keyword evidence="2" id="KW-1133">Transmembrane helix</keyword>
<evidence type="ECO:0000256" key="1">
    <source>
        <dbReference type="SAM" id="MobiDB-lite"/>
    </source>
</evidence>
<proteinExistence type="predicted"/>